<dbReference type="InterPro" id="IPR020103">
    <property type="entry name" value="PsdUridine_synth_cat_dom_sf"/>
</dbReference>
<evidence type="ECO:0000256" key="1">
    <source>
        <dbReference type="ARBA" id="ARBA00000073"/>
    </source>
</evidence>
<dbReference type="InterPro" id="IPR050188">
    <property type="entry name" value="RluA_PseudoU_synthase"/>
</dbReference>
<comment type="similarity">
    <text evidence="2">Belongs to the pseudouridine synthase RluA family.</text>
</comment>
<organism evidence="6 7">
    <name type="scientific">Companilactobacillus versmoldensis DSM 14857 = KCTC 3814</name>
    <dbReference type="NCBI Taxonomy" id="1423815"/>
    <lineage>
        <taxon>Bacteria</taxon>
        <taxon>Bacillati</taxon>
        <taxon>Bacillota</taxon>
        <taxon>Bacilli</taxon>
        <taxon>Lactobacillales</taxon>
        <taxon>Lactobacillaceae</taxon>
        <taxon>Companilactobacillus</taxon>
    </lineage>
</organism>
<dbReference type="PANTHER" id="PTHR21600:SF87">
    <property type="entry name" value="RNA PSEUDOURIDYLATE SYNTHASE DOMAIN-CONTAINING PROTEIN 1"/>
    <property type="match status" value="1"/>
</dbReference>
<dbReference type="PROSITE" id="PS01129">
    <property type="entry name" value="PSI_RLU"/>
    <property type="match status" value="1"/>
</dbReference>
<dbReference type="GO" id="GO:0000455">
    <property type="term" value="P:enzyme-directed rRNA pseudouridine synthesis"/>
    <property type="evidence" value="ECO:0007669"/>
    <property type="project" value="TreeGrafter"/>
</dbReference>
<evidence type="ECO:0000313" key="7">
    <source>
        <dbReference type="Proteomes" id="UP000051647"/>
    </source>
</evidence>
<comment type="catalytic activity">
    <reaction evidence="1">
        <text>a uridine in RNA = a pseudouridine in RNA</text>
        <dbReference type="Rhea" id="RHEA:48348"/>
        <dbReference type="Rhea" id="RHEA-COMP:12068"/>
        <dbReference type="Rhea" id="RHEA-COMP:12069"/>
        <dbReference type="ChEBI" id="CHEBI:65314"/>
        <dbReference type="ChEBI" id="CHEBI:65315"/>
    </reaction>
</comment>
<dbReference type="InterPro" id="IPR006145">
    <property type="entry name" value="PsdUridine_synth_RsuA/RluA"/>
</dbReference>
<dbReference type="AlphaFoldDB" id="A0A0R1SPW1"/>
<dbReference type="InterPro" id="IPR006224">
    <property type="entry name" value="PsdUridine_synth_RluA-like_CS"/>
</dbReference>
<evidence type="ECO:0000256" key="2">
    <source>
        <dbReference type="ARBA" id="ARBA00010876"/>
    </source>
</evidence>
<dbReference type="eggNOG" id="COG0564">
    <property type="taxonomic scope" value="Bacteria"/>
</dbReference>
<evidence type="ECO:0000259" key="5">
    <source>
        <dbReference type="Pfam" id="PF00849"/>
    </source>
</evidence>
<evidence type="ECO:0000313" key="6">
    <source>
        <dbReference type="EMBL" id="KRL68309.1"/>
    </source>
</evidence>
<proteinExistence type="inferred from homology"/>
<dbReference type="SUPFAM" id="SSF55120">
    <property type="entry name" value="Pseudouridine synthase"/>
    <property type="match status" value="1"/>
</dbReference>
<evidence type="ECO:0000256" key="4">
    <source>
        <dbReference type="ARBA" id="ARBA00033164"/>
    </source>
</evidence>
<dbReference type="CDD" id="cd02869">
    <property type="entry name" value="PseudoU_synth_RluA_like"/>
    <property type="match status" value="1"/>
</dbReference>
<dbReference type="PATRIC" id="fig|1423815.3.peg.4"/>
<dbReference type="Proteomes" id="UP000051647">
    <property type="component" value="Unassembled WGS sequence"/>
</dbReference>
<dbReference type="STRING" id="1423815.FC27_GL000004"/>
<accession>A0A0R1SPW1</accession>
<gene>
    <name evidence="6" type="ORF">FC27_GL000004</name>
</gene>
<name>A0A0R1SPW1_9LACO</name>
<sequence>MINGTYHSFNETVHDNDEITLIFDFPPRSADQIYLPGHRKIDIAYEDNDILVVNKAANIKTHPNLATENDSLFNDVQAYLSPNKPYMVHRIDMLTTGLVLIAKTPYLVPILNRQLTKKILQRQYLAIVDLNKPIGDQGTIDLPIGRDQTDKRKREVIATGDPAQTDYKVLKKSNRFALLKLNLHTGRTHQIRVHLAASNWPIVNDELYNSAIPSGNMMLTAYKLQYQIPFSNKTKIVEISPTAEMRQFIQDHNLT</sequence>
<dbReference type="Pfam" id="PF00849">
    <property type="entry name" value="PseudoU_synth_2"/>
    <property type="match status" value="1"/>
</dbReference>
<reference evidence="6 7" key="1">
    <citation type="journal article" date="2015" name="Genome Announc.">
        <title>Expanding the biotechnology potential of lactobacilli through comparative genomics of 213 strains and associated genera.</title>
        <authorList>
            <person name="Sun Z."/>
            <person name="Harris H.M."/>
            <person name="McCann A."/>
            <person name="Guo C."/>
            <person name="Argimon S."/>
            <person name="Zhang W."/>
            <person name="Yang X."/>
            <person name="Jeffery I.B."/>
            <person name="Cooney J.C."/>
            <person name="Kagawa T.F."/>
            <person name="Liu W."/>
            <person name="Song Y."/>
            <person name="Salvetti E."/>
            <person name="Wrobel A."/>
            <person name="Rasinkangas P."/>
            <person name="Parkhill J."/>
            <person name="Rea M.C."/>
            <person name="O'Sullivan O."/>
            <person name="Ritari J."/>
            <person name="Douillard F.P."/>
            <person name="Paul Ross R."/>
            <person name="Yang R."/>
            <person name="Briner A.E."/>
            <person name="Felis G.E."/>
            <person name="de Vos W.M."/>
            <person name="Barrangou R."/>
            <person name="Klaenhammer T.R."/>
            <person name="Caufield P.W."/>
            <person name="Cui Y."/>
            <person name="Zhang H."/>
            <person name="O'Toole P.W."/>
        </authorList>
    </citation>
    <scope>NUCLEOTIDE SEQUENCE [LARGE SCALE GENOMIC DNA]</scope>
    <source>
        <strain evidence="6 7">DSM 14857</strain>
    </source>
</reference>
<dbReference type="Gene3D" id="3.30.2350.10">
    <property type="entry name" value="Pseudouridine synthase"/>
    <property type="match status" value="1"/>
</dbReference>
<dbReference type="PANTHER" id="PTHR21600">
    <property type="entry name" value="MITOCHONDRIAL RNA PSEUDOURIDINE SYNTHASE"/>
    <property type="match status" value="1"/>
</dbReference>
<dbReference type="GO" id="GO:0003723">
    <property type="term" value="F:RNA binding"/>
    <property type="evidence" value="ECO:0007669"/>
    <property type="project" value="InterPro"/>
</dbReference>
<dbReference type="EMBL" id="AZFA01000001">
    <property type="protein sequence ID" value="KRL68309.1"/>
    <property type="molecule type" value="Genomic_DNA"/>
</dbReference>
<protein>
    <recommendedName>
        <fullName evidence="3">RNA pseudouridylate synthase</fullName>
    </recommendedName>
    <alternativeName>
        <fullName evidence="4">RNA-uridine isomerase</fullName>
    </alternativeName>
</protein>
<dbReference type="GO" id="GO:0140098">
    <property type="term" value="F:catalytic activity, acting on RNA"/>
    <property type="evidence" value="ECO:0007669"/>
    <property type="project" value="UniProtKB-ARBA"/>
</dbReference>
<feature type="domain" description="Pseudouridine synthase RsuA/RluA-like" evidence="5">
    <location>
        <begin position="49"/>
        <end position="197"/>
    </location>
</feature>
<dbReference type="GO" id="GO:0009982">
    <property type="term" value="F:pseudouridine synthase activity"/>
    <property type="evidence" value="ECO:0007669"/>
    <property type="project" value="InterPro"/>
</dbReference>
<keyword evidence="7" id="KW-1185">Reference proteome</keyword>
<comment type="caution">
    <text evidence="6">The sequence shown here is derived from an EMBL/GenBank/DDBJ whole genome shotgun (WGS) entry which is preliminary data.</text>
</comment>
<evidence type="ECO:0000256" key="3">
    <source>
        <dbReference type="ARBA" id="ARBA00031870"/>
    </source>
</evidence>